<organism evidence="6 7">
    <name type="scientific">Globodera pallida</name>
    <name type="common">Potato cyst nematode worm</name>
    <name type="synonym">Heterodera pallida</name>
    <dbReference type="NCBI Taxonomy" id="36090"/>
    <lineage>
        <taxon>Eukaryota</taxon>
        <taxon>Metazoa</taxon>
        <taxon>Ecdysozoa</taxon>
        <taxon>Nematoda</taxon>
        <taxon>Chromadorea</taxon>
        <taxon>Rhabditida</taxon>
        <taxon>Tylenchina</taxon>
        <taxon>Tylenchomorpha</taxon>
        <taxon>Tylenchoidea</taxon>
        <taxon>Heteroderidae</taxon>
        <taxon>Heteroderinae</taxon>
        <taxon>Globodera</taxon>
    </lineage>
</organism>
<evidence type="ECO:0000313" key="6">
    <source>
        <dbReference type="Proteomes" id="UP000050741"/>
    </source>
</evidence>
<feature type="chain" id="PRO_5012181599" evidence="3">
    <location>
        <begin position="16"/>
        <end position="487"/>
    </location>
</feature>
<accession>A0A183C042</accession>
<dbReference type="GO" id="GO:0006509">
    <property type="term" value="P:membrane protein ectodomain proteolysis"/>
    <property type="evidence" value="ECO:0007669"/>
    <property type="project" value="TreeGrafter"/>
</dbReference>
<evidence type="ECO:0000256" key="1">
    <source>
        <dbReference type="ARBA" id="ARBA00023157"/>
    </source>
</evidence>
<dbReference type="WBParaSite" id="GPLIN_000623400">
    <property type="protein sequence ID" value="GPLIN_000623400"/>
    <property type="gene ID" value="GPLIN_000623400"/>
</dbReference>
<dbReference type="Gene3D" id="4.10.70.30">
    <property type="match status" value="1"/>
</dbReference>
<evidence type="ECO:0000313" key="7">
    <source>
        <dbReference type="WBParaSite" id="GPLIN_000623400"/>
    </source>
</evidence>
<dbReference type="InterPro" id="IPR032029">
    <property type="entry name" value="ADAM17_MPD"/>
</dbReference>
<feature type="active site" evidence="2">
    <location>
        <position position="197"/>
    </location>
</feature>
<dbReference type="GO" id="GO:0046872">
    <property type="term" value="F:metal ion binding"/>
    <property type="evidence" value="ECO:0007669"/>
    <property type="project" value="UniProtKB-KW"/>
</dbReference>
<dbReference type="InterPro" id="IPR001590">
    <property type="entry name" value="Peptidase_M12B"/>
</dbReference>
<name>A0A183C042_GLOPA</name>
<feature type="domain" description="Peptidase M12B" evidence="5">
    <location>
        <begin position="22"/>
        <end position="265"/>
    </location>
</feature>
<keyword evidence="3" id="KW-0732">Signal</keyword>
<dbReference type="InterPro" id="IPR024079">
    <property type="entry name" value="MetalloPept_cat_dom_sf"/>
</dbReference>
<dbReference type="PROSITE" id="PS50215">
    <property type="entry name" value="ADAM_MEPRO"/>
    <property type="match status" value="1"/>
</dbReference>
<dbReference type="GO" id="GO:0004222">
    <property type="term" value="F:metalloendopeptidase activity"/>
    <property type="evidence" value="ECO:0007669"/>
    <property type="project" value="InterPro"/>
</dbReference>
<keyword evidence="1" id="KW-1015">Disulfide bond</keyword>
<dbReference type="GO" id="GO:0007219">
    <property type="term" value="P:Notch signaling pathway"/>
    <property type="evidence" value="ECO:0007669"/>
    <property type="project" value="TreeGrafter"/>
</dbReference>
<dbReference type="GO" id="GO:0005886">
    <property type="term" value="C:plasma membrane"/>
    <property type="evidence" value="ECO:0007669"/>
    <property type="project" value="TreeGrafter"/>
</dbReference>
<keyword evidence="6" id="KW-1185">Reference proteome</keyword>
<proteinExistence type="predicted"/>
<keyword evidence="2" id="KW-0862">Zinc</keyword>
<dbReference type="Pfam" id="PF00200">
    <property type="entry name" value="Disintegrin"/>
    <property type="match status" value="1"/>
</dbReference>
<evidence type="ECO:0000259" key="4">
    <source>
        <dbReference type="PROSITE" id="PS50214"/>
    </source>
</evidence>
<dbReference type="InterPro" id="IPR051489">
    <property type="entry name" value="ADAM_Metalloproteinase"/>
</dbReference>
<keyword evidence="2" id="KW-0479">Metal-binding</keyword>
<dbReference type="Gene3D" id="4.10.70.10">
    <property type="entry name" value="Disintegrin domain"/>
    <property type="match status" value="1"/>
</dbReference>
<dbReference type="FunFam" id="4.10.70.10:FF:000003">
    <property type="entry name" value="Disintegrin and metalloproteinase domain-containing protein 17"/>
    <property type="match status" value="1"/>
</dbReference>
<feature type="binding site" evidence="2">
    <location>
        <position position="200"/>
    </location>
    <ligand>
        <name>Zn(2+)</name>
        <dbReference type="ChEBI" id="CHEBI:29105"/>
        <note>catalytic</note>
    </ligand>
</feature>
<dbReference type="SUPFAM" id="SSF57552">
    <property type="entry name" value="Blood coagulation inhibitor (disintegrin)"/>
    <property type="match status" value="1"/>
</dbReference>
<feature type="binding site" evidence="2">
    <location>
        <position position="206"/>
    </location>
    <ligand>
        <name>Zn(2+)</name>
        <dbReference type="ChEBI" id="CHEBI:29105"/>
        <note>catalytic</note>
    </ligand>
</feature>
<dbReference type="InterPro" id="IPR001762">
    <property type="entry name" value="Disintegrin_dom"/>
</dbReference>
<dbReference type="SUPFAM" id="SSF55486">
    <property type="entry name" value="Metalloproteases ('zincins'), catalytic domain"/>
    <property type="match status" value="1"/>
</dbReference>
<evidence type="ECO:0000256" key="2">
    <source>
        <dbReference type="PROSITE-ProRule" id="PRU00276"/>
    </source>
</evidence>
<feature type="signal peptide" evidence="3">
    <location>
        <begin position="1"/>
        <end position="15"/>
    </location>
</feature>
<dbReference type="Gene3D" id="3.40.390.10">
    <property type="entry name" value="Collagenase (Catalytic Domain)"/>
    <property type="match status" value="1"/>
</dbReference>
<dbReference type="SMART" id="SM00050">
    <property type="entry name" value="DISIN"/>
    <property type="match status" value="1"/>
</dbReference>
<dbReference type="Pfam" id="PF16698">
    <property type="entry name" value="ADAM17_MPD"/>
    <property type="match status" value="1"/>
</dbReference>
<comment type="caution">
    <text evidence="2">Lacks conserved residue(s) required for the propagation of feature annotation.</text>
</comment>
<dbReference type="PANTHER" id="PTHR45702:SF6">
    <property type="entry name" value="DISINTEGRIN AND METALLOPROTEINASE DOMAIN-CONTAINING PROTEIN 17"/>
    <property type="match status" value="1"/>
</dbReference>
<feature type="binding site" evidence="2">
    <location>
        <position position="196"/>
    </location>
    <ligand>
        <name>Zn(2+)</name>
        <dbReference type="ChEBI" id="CHEBI:29105"/>
        <note>catalytic</note>
    </ligand>
</feature>
<evidence type="ECO:0000256" key="3">
    <source>
        <dbReference type="SAM" id="SignalP"/>
    </source>
</evidence>
<feature type="domain" description="Disintegrin" evidence="4">
    <location>
        <begin position="266"/>
        <end position="361"/>
    </location>
</feature>
<evidence type="ECO:0000259" key="5">
    <source>
        <dbReference type="PROSITE" id="PS50215"/>
    </source>
</evidence>
<dbReference type="Proteomes" id="UP000050741">
    <property type="component" value="Unassembled WGS sequence"/>
</dbReference>
<dbReference type="AlphaFoldDB" id="A0A183C042"/>
<dbReference type="InterPro" id="IPR036436">
    <property type="entry name" value="Disintegrin_dom_sf"/>
</dbReference>
<sequence length="487" mass="53242">MSLLILLALCPFCATLNEIALNRCELKLVADYEFFRVIGNGNYANAARYLINMIERVNGIFGSVDWGLDITGHRLVNIGFAIKEIKILDKPNFSSSTHFNAALRPIDGVNSMEMLDSFSAEEGTNATCLCLLVTAKVLSSGVLGLANIGYQNEYFKRGICAREIENGTFHRNTALFSVRRRHELMITRVVDLVAAHELGHAFGSTHDDVHDADCVPQPSRDGRYMMWESANTGYERNHYQFSPCSVRAIHRVLYSLAHRCFVEERRALCGNGILEAGEQCDCGAQIGGTGPAGEGDRCCTADCRLKPSALCSPRHSECCTNNCTFMERGRLCQGRSEEMCKDESRCSGISDKCPPPNPLADGTVCPDEGKCRAGECISFCASLAADLSPCLCEGDENACRRCCRSRQHIGSGSGGAADGGHCAPVRPFRWLPEGSMCVHGQCQRGETTTGGGGQKTMMCEKKATDSASFFHRLLDNFKGPAPRKYIF</sequence>
<dbReference type="PROSITE" id="PS50214">
    <property type="entry name" value="DISINTEGRIN_2"/>
    <property type="match status" value="1"/>
</dbReference>
<reference evidence="6" key="1">
    <citation type="submission" date="2014-05" db="EMBL/GenBank/DDBJ databases">
        <title>The genome and life-stage specific transcriptomes of Globodera pallida elucidate key aspects of plant parasitism by a cyst nematode.</title>
        <authorList>
            <person name="Cotton J.A."/>
            <person name="Lilley C.J."/>
            <person name="Jones L.M."/>
            <person name="Kikuchi T."/>
            <person name="Reid A.J."/>
            <person name="Thorpe P."/>
            <person name="Tsai I.J."/>
            <person name="Beasley H."/>
            <person name="Blok V."/>
            <person name="Cock P.J.A."/>
            <person name="Van den Akker S.E."/>
            <person name="Holroyd N."/>
            <person name="Hunt M."/>
            <person name="Mantelin S."/>
            <person name="Naghra H."/>
            <person name="Pain A."/>
            <person name="Palomares-Rius J.E."/>
            <person name="Zarowiecki M."/>
            <person name="Berriman M."/>
            <person name="Jones J.T."/>
            <person name="Urwin P.E."/>
        </authorList>
    </citation>
    <scope>NUCLEOTIDE SEQUENCE [LARGE SCALE GENOMIC DNA]</scope>
    <source>
        <strain evidence="6">Lindley</strain>
    </source>
</reference>
<reference evidence="7" key="2">
    <citation type="submission" date="2016-06" db="UniProtKB">
        <authorList>
            <consortium name="WormBaseParasite"/>
        </authorList>
    </citation>
    <scope>IDENTIFICATION</scope>
</reference>
<dbReference type="PANTHER" id="PTHR45702">
    <property type="entry name" value="ADAM10/ADAM17 METALLOPEPTIDASE FAMILY MEMBER"/>
    <property type="match status" value="1"/>
</dbReference>
<protein>
    <submittedName>
        <fullName evidence="7">Peptidase M12B domain-containing protein</fullName>
    </submittedName>
</protein>
<dbReference type="Pfam" id="PF13574">
    <property type="entry name" value="Reprolysin_2"/>
    <property type="match status" value="1"/>
</dbReference>